<organism evidence="2 3">
    <name type="scientific">Williamsia serinedens</name>
    <dbReference type="NCBI Taxonomy" id="391736"/>
    <lineage>
        <taxon>Bacteria</taxon>
        <taxon>Bacillati</taxon>
        <taxon>Actinomycetota</taxon>
        <taxon>Actinomycetes</taxon>
        <taxon>Mycobacteriales</taxon>
        <taxon>Nocardiaceae</taxon>
        <taxon>Williamsia</taxon>
    </lineage>
</organism>
<keyword evidence="3" id="KW-1185">Reference proteome</keyword>
<keyword evidence="2" id="KW-0503">Monooxygenase</keyword>
<reference evidence="2 3" key="1">
    <citation type="submission" date="2022-06" db="EMBL/GenBank/DDBJ databases">
        <title>Genomic Encyclopedia of Archaeal and Bacterial Type Strains, Phase II (KMG-II): from individual species to whole genera.</title>
        <authorList>
            <person name="Goeker M."/>
        </authorList>
    </citation>
    <scope>NUCLEOTIDE SEQUENCE [LARGE SCALE GENOMIC DNA]</scope>
    <source>
        <strain evidence="2 3">DSM 45037</strain>
    </source>
</reference>
<accession>A0ABT1H3G2</accession>
<name>A0ABT1H3G2_9NOCA</name>
<dbReference type="RefSeq" id="WP_253655271.1">
    <property type="nucleotide sequence ID" value="NZ_BAAAOE010000001.1"/>
</dbReference>
<dbReference type="Proteomes" id="UP001205740">
    <property type="component" value="Unassembled WGS sequence"/>
</dbReference>
<dbReference type="Gene3D" id="3.30.70.100">
    <property type="match status" value="1"/>
</dbReference>
<dbReference type="InterPro" id="IPR007138">
    <property type="entry name" value="ABM_dom"/>
</dbReference>
<protein>
    <submittedName>
        <fullName evidence="2">Quinol monooxygenase YgiN</fullName>
    </submittedName>
</protein>
<dbReference type="PROSITE" id="PS51725">
    <property type="entry name" value="ABM"/>
    <property type="match status" value="1"/>
</dbReference>
<dbReference type="EMBL" id="JAMTCG010000005">
    <property type="protein sequence ID" value="MCP2161686.1"/>
    <property type="molecule type" value="Genomic_DNA"/>
</dbReference>
<dbReference type="InterPro" id="IPR011008">
    <property type="entry name" value="Dimeric_a/b-barrel"/>
</dbReference>
<evidence type="ECO:0000259" key="1">
    <source>
        <dbReference type="PROSITE" id="PS51725"/>
    </source>
</evidence>
<evidence type="ECO:0000313" key="3">
    <source>
        <dbReference type="Proteomes" id="UP001205740"/>
    </source>
</evidence>
<gene>
    <name evidence="2" type="ORF">LX12_002885</name>
</gene>
<evidence type="ECO:0000313" key="2">
    <source>
        <dbReference type="EMBL" id="MCP2161686.1"/>
    </source>
</evidence>
<dbReference type="PANTHER" id="PTHR33336:SF15">
    <property type="entry name" value="ABM DOMAIN-CONTAINING PROTEIN"/>
    <property type="match status" value="1"/>
</dbReference>
<keyword evidence="2" id="KW-0560">Oxidoreductase</keyword>
<dbReference type="PANTHER" id="PTHR33336">
    <property type="entry name" value="QUINOL MONOOXYGENASE YGIN-RELATED"/>
    <property type="match status" value="1"/>
</dbReference>
<dbReference type="InterPro" id="IPR050744">
    <property type="entry name" value="AI-2_Isomerase_LsrG"/>
</dbReference>
<comment type="caution">
    <text evidence="2">The sequence shown here is derived from an EMBL/GenBank/DDBJ whole genome shotgun (WGS) entry which is preliminary data.</text>
</comment>
<sequence length="95" mass="10032">MAELNVVATISAKEGTAESVGAALKKLAEASRGDTGCISYEVYESAATPGTFVTVERWESQDHLDAHMKAPHVADAFATQGDALENVAIHPLKSF</sequence>
<dbReference type="GO" id="GO:0004497">
    <property type="term" value="F:monooxygenase activity"/>
    <property type="evidence" value="ECO:0007669"/>
    <property type="project" value="UniProtKB-KW"/>
</dbReference>
<proteinExistence type="predicted"/>
<feature type="domain" description="ABM" evidence="1">
    <location>
        <begin position="4"/>
        <end position="95"/>
    </location>
</feature>
<dbReference type="SUPFAM" id="SSF54909">
    <property type="entry name" value="Dimeric alpha+beta barrel"/>
    <property type="match status" value="1"/>
</dbReference>
<dbReference type="Pfam" id="PF03992">
    <property type="entry name" value="ABM"/>
    <property type="match status" value="1"/>
</dbReference>